<sequence length="627" mass="67372">MKFPLTAVGVITVLGSGNIAGAAPQNLLAGEDITRQDDSWFQEHAIKSAEYKKDPNFIYNSCYKTDSTTKHGNFPCADNMRNEFTIQETLGKETDFLKEQRMFCTQKVILDKLSCGGCKERNGLEPKGHDEENKSEVKFLVTKFCNNTEPKGDKEYYIELYRKSKENTSGVGVFNKPPEFNKPPAGGKSIDPQYYVDNAKKYLEREGLNSIISQFEPGKHVTNATNGNSAHADGQDGQSHGRNVTDTIHVPAMTLVKVPSGTQDGATPVGENVQAADISNEAGDKVADSTVGQNLTTPGQVSTGMGDVLRIDGELYIAYSVVIIFKLNGYSDGRGELRIDPRDIEVNKDAGAKQIKSIEEYEEKKDYVDPSKLGNCKKVVAEAMGNENVTIVPRKEAPVLEPVSSNDVDTNEPVSKPVPNQDVDTNEPVPSQEVDTKPFSKPVPNQEVDTNEPVSEPVPSQEVDTRPFSKPVGSHKSSCGPKVGAGSQGSTPDGANKGATTVDERPKPMTEDLGSIYSDDKDNANTGSGASHDGTTPIEEGAENTHPSGVSNGQGDADEHVAPDDSTIPVTQEDAENKHPDSIYSNTEDNASTGSGATHGAAPVEKVKPVDSMAPPQAICPPCDCRK</sequence>
<feature type="compositionally biased region" description="Polar residues" evidence="1">
    <location>
        <begin position="545"/>
        <end position="554"/>
    </location>
</feature>
<feature type="region of interest" description="Disordered" evidence="1">
    <location>
        <begin position="219"/>
        <end position="242"/>
    </location>
</feature>
<dbReference type="EMBL" id="AZHE01000012">
    <property type="protein sequence ID" value="KHN96954.1"/>
    <property type="molecule type" value="Genomic_DNA"/>
</dbReference>
<comment type="caution">
    <text evidence="2">The sequence shown here is derived from an EMBL/GenBank/DDBJ whole genome shotgun (WGS) entry which is preliminary data.</text>
</comment>
<dbReference type="HOGENOM" id="CLU_436194_0_0_1"/>
<evidence type="ECO:0000256" key="1">
    <source>
        <dbReference type="SAM" id="MobiDB-lite"/>
    </source>
</evidence>
<organism evidence="2 3">
    <name type="scientific">Metarhizium album (strain ARSEF 1941)</name>
    <dbReference type="NCBI Taxonomy" id="1081103"/>
    <lineage>
        <taxon>Eukaryota</taxon>
        <taxon>Fungi</taxon>
        <taxon>Dikarya</taxon>
        <taxon>Ascomycota</taxon>
        <taxon>Pezizomycotina</taxon>
        <taxon>Sordariomycetes</taxon>
        <taxon>Hypocreomycetidae</taxon>
        <taxon>Hypocreales</taxon>
        <taxon>Clavicipitaceae</taxon>
        <taxon>Metarhizium</taxon>
    </lineage>
</organism>
<dbReference type="AlphaFoldDB" id="A0A0B2WTG2"/>
<feature type="compositionally biased region" description="Low complexity" evidence="1">
    <location>
        <begin position="591"/>
        <end position="602"/>
    </location>
</feature>
<dbReference type="RefSeq" id="XP_040678020.1">
    <property type="nucleotide sequence ID" value="XM_040823861.1"/>
</dbReference>
<keyword evidence="3" id="KW-1185">Reference proteome</keyword>
<accession>A0A0B2WTG2</accession>
<evidence type="ECO:0000313" key="2">
    <source>
        <dbReference type="EMBL" id="KHN96954.1"/>
    </source>
</evidence>
<dbReference type="Proteomes" id="UP000030816">
    <property type="component" value="Unassembled WGS sequence"/>
</dbReference>
<reference evidence="2 3" key="1">
    <citation type="journal article" date="2014" name="Proc. Natl. Acad. Sci. U.S.A.">
        <title>Trajectory and genomic determinants of fungal-pathogen speciation and host adaptation.</title>
        <authorList>
            <person name="Hu X."/>
            <person name="Xiao G."/>
            <person name="Zheng P."/>
            <person name="Shang Y."/>
            <person name="Su Y."/>
            <person name="Zhang X."/>
            <person name="Liu X."/>
            <person name="Zhan S."/>
            <person name="St Leger R.J."/>
            <person name="Wang C."/>
        </authorList>
    </citation>
    <scope>NUCLEOTIDE SEQUENCE [LARGE SCALE GENOMIC DNA]</scope>
    <source>
        <strain evidence="2 3">ARSEF 1941</strain>
    </source>
</reference>
<dbReference type="STRING" id="1081103.A0A0B2WTG2"/>
<feature type="region of interest" description="Disordered" evidence="1">
    <location>
        <begin position="398"/>
        <end position="627"/>
    </location>
</feature>
<protein>
    <submittedName>
        <fullName evidence="2">Uncharacterized protein</fullName>
    </submittedName>
</protein>
<proteinExistence type="predicted"/>
<name>A0A0B2WTG2_METAS</name>
<dbReference type="GeneID" id="63739518"/>
<evidence type="ECO:0000313" key="3">
    <source>
        <dbReference type="Proteomes" id="UP000030816"/>
    </source>
</evidence>
<gene>
    <name evidence="2" type="ORF">MAM_05063</name>
</gene>